<dbReference type="PANTHER" id="PTHR30126:SF64">
    <property type="entry name" value="HTH-TYPE TRANSCRIPTIONAL REGULATOR CITR"/>
    <property type="match status" value="1"/>
</dbReference>
<dbReference type="Gene3D" id="1.10.10.10">
    <property type="entry name" value="Winged helix-like DNA-binding domain superfamily/Winged helix DNA-binding domain"/>
    <property type="match status" value="1"/>
</dbReference>
<dbReference type="InterPro" id="IPR036390">
    <property type="entry name" value="WH_DNA-bd_sf"/>
</dbReference>
<evidence type="ECO:0000256" key="3">
    <source>
        <dbReference type="ARBA" id="ARBA00023125"/>
    </source>
</evidence>
<dbReference type="SUPFAM" id="SSF53850">
    <property type="entry name" value="Periplasmic binding protein-like II"/>
    <property type="match status" value="1"/>
</dbReference>
<dbReference type="InterPro" id="IPR005119">
    <property type="entry name" value="LysR_subst-bd"/>
</dbReference>
<evidence type="ECO:0000256" key="1">
    <source>
        <dbReference type="ARBA" id="ARBA00009437"/>
    </source>
</evidence>
<dbReference type="EMBL" id="NJGJ01000001">
    <property type="protein sequence ID" value="PGH24619.1"/>
    <property type="molecule type" value="Genomic_DNA"/>
</dbReference>
<evidence type="ECO:0000313" key="8">
    <source>
        <dbReference type="Proteomes" id="UP000226179"/>
    </source>
</evidence>
<reference evidence="7 9" key="2">
    <citation type="submission" date="2017-08" db="EMBL/GenBank/DDBJ databases">
        <title>Analysis of Fusobacterium persistence and antibiotic response in human colorectal.</title>
        <authorList>
            <person name="Bullman S."/>
        </authorList>
    </citation>
    <scope>NUCLEOTIDE SEQUENCE [LARGE SCALE GENOMIC DNA]</scope>
    <source>
        <strain evidence="7 9">P2_CP</strain>
    </source>
</reference>
<dbReference type="PROSITE" id="PS50931">
    <property type="entry name" value="HTH_LYSR"/>
    <property type="match status" value="1"/>
</dbReference>
<dbReference type="Pfam" id="PF00126">
    <property type="entry name" value="HTH_1"/>
    <property type="match status" value="1"/>
</dbReference>
<dbReference type="InterPro" id="IPR036388">
    <property type="entry name" value="WH-like_DNA-bd_sf"/>
</dbReference>
<proteinExistence type="inferred from homology"/>
<organism evidence="6 8">
    <name type="scientific">Fusobacterium animalis</name>
    <dbReference type="NCBI Taxonomy" id="76859"/>
    <lineage>
        <taxon>Bacteria</taxon>
        <taxon>Fusobacteriati</taxon>
        <taxon>Fusobacteriota</taxon>
        <taxon>Fusobacteriia</taxon>
        <taxon>Fusobacteriales</taxon>
        <taxon>Fusobacteriaceae</taxon>
        <taxon>Fusobacterium</taxon>
    </lineage>
</organism>
<evidence type="ECO:0000313" key="9">
    <source>
        <dbReference type="Proteomes" id="UP000230719"/>
    </source>
</evidence>
<dbReference type="SUPFAM" id="SSF46785">
    <property type="entry name" value="Winged helix' DNA-binding domain"/>
    <property type="match status" value="1"/>
</dbReference>
<dbReference type="Gene3D" id="3.40.190.290">
    <property type="match status" value="1"/>
</dbReference>
<keyword evidence="3" id="KW-0238">DNA-binding</keyword>
<comment type="caution">
    <text evidence="6">The sequence shown here is derived from an EMBL/GenBank/DDBJ whole genome shotgun (WGS) entry which is preliminary data.</text>
</comment>
<name>A0A2B7YUB4_9FUSO</name>
<dbReference type="FunFam" id="1.10.10.10:FF:000001">
    <property type="entry name" value="LysR family transcriptional regulator"/>
    <property type="match status" value="1"/>
</dbReference>
<dbReference type="AlphaFoldDB" id="A0A2B7YUB4"/>
<dbReference type="PANTHER" id="PTHR30126">
    <property type="entry name" value="HTH-TYPE TRANSCRIPTIONAL REGULATOR"/>
    <property type="match status" value="1"/>
</dbReference>
<dbReference type="PRINTS" id="PR00039">
    <property type="entry name" value="HTHLYSR"/>
</dbReference>
<dbReference type="Proteomes" id="UP000230719">
    <property type="component" value="Unassembled WGS sequence"/>
</dbReference>
<dbReference type="CDD" id="cd05466">
    <property type="entry name" value="PBP2_LTTR_substrate"/>
    <property type="match status" value="1"/>
</dbReference>
<dbReference type="InterPro" id="IPR000847">
    <property type="entry name" value="LysR_HTH_N"/>
</dbReference>
<evidence type="ECO:0000259" key="5">
    <source>
        <dbReference type="PROSITE" id="PS50931"/>
    </source>
</evidence>
<sequence length="302" mass="34588">MSLGVIILDLHYLEIFYEVAKAKSFTKAADKLFINQSAVSIQVKKFEDILKVKLFDRSSKKIKLTYVGETLYKMAEDIFEKVKRAEKEITRVIEVDRARISIGASSIIAEPLLPSLMKDFSSTYEEIEYNVTISNKEHLLKLLKEGELDIIIIDSEHIVDSNLEIISIEKVPYVLISSQNYSNPEDIEKDPIITRNTIHNNNKAIEIIEDRYGIDFNTKINVVGNLEVIKGMVREGIGNVILPYYAVYKDIKKGDFKVISKIDEVKDGYELIITKDKKDLSQIAKFINIVKSHKIVMESTRH</sequence>
<dbReference type="EMBL" id="NPND01000002">
    <property type="protein sequence ID" value="PIM93484.1"/>
    <property type="molecule type" value="Genomic_DNA"/>
</dbReference>
<dbReference type="Proteomes" id="UP000226179">
    <property type="component" value="Unassembled WGS sequence"/>
</dbReference>
<accession>A0A2B7YUB4</accession>
<keyword evidence="2" id="KW-0805">Transcription regulation</keyword>
<keyword evidence="4" id="KW-0804">Transcription</keyword>
<dbReference type="GO" id="GO:0003700">
    <property type="term" value="F:DNA-binding transcription factor activity"/>
    <property type="evidence" value="ECO:0007669"/>
    <property type="project" value="InterPro"/>
</dbReference>
<gene>
    <name evidence="7" type="ORF">CI114_00760</name>
    <name evidence="6" type="ORF">RN90_03825</name>
</gene>
<dbReference type="Pfam" id="PF03466">
    <property type="entry name" value="LysR_substrate"/>
    <property type="match status" value="1"/>
</dbReference>
<protein>
    <submittedName>
        <fullName evidence="6">LysR family transcriptional regulator</fullName>
    </submittedName>
</protein>
<evidence type="ECO:0000256" key="4">
    <source>
        <dbReference type="ARBA" id="ARBA00023163"/>
    </source>
</evidence>
<comment type="similarity">
    <text evidence="1">Belongs to the LysR transcriptional regulatory family.</text>
</comment>
<dbReference type="GO" id="GO:0000976">
    <property type="term" value="F:transcription cis-regulatory region binding"/>
    <property type="evidence" value="ECO:0007669"/>
    <property type="project" value="TreeGrafter"/>
</dbReference>
<reference evidence="6 8" key="1">
    <citation type="submission" date="2017-06" db="EMBL/GenBank/DDBJ databases">
        <title>Draft genome sequence of Fusobacterium nucleatum subsp. animalis KCOM 1280 (=ChDC F318).</title>
        <authorList>
            <person name="Kook J.-K."/>
            <person name="Park S.-N."/>
            <person name="Lim Y.K."/>
            <person name="Roh H."/>
        </authorList>
    </citation>
    <scope>NUCLEOTIDE SEQUENCE [LARGE SCALE GENOMIC DNA]</scope>
    <source>
        <strain evidence="6">KCOM 1280</strain>
        <strain evidence="8">KCOM 1280 ( ChDC F318)</strain>
    </source>
</reference>
<feature type="domain" description="HTH lysR-type" evidence="5">
    <location>
        <begin position="8"/>
        <end position="65"/>
    </location>
</feature>
<evidence type="ECO:0000313" key="7">
    <source>
        <dbReference type="EMBL" id="PIM93484.1"/>
    </source>
</evidence>
<evidence type="ECO:0000256" key="2">
    <source>
        <dbReference type="ARBA" id="ARBA00023015"/>
    </source>
</evidence>
<evidence type="ECO:0000313" key="6">
    <source>
        <dbReference type="EMBL" id="PGH24619.1"/>
    </source>
</evidence>